<organism evidence="2 3">
    <name type="scientific">Longibaculum muris</name>
    <dbReference type="NCBI Taxonomy" id="1796628"/>
    <lineage>
        <taxon>Bacteria</taxon>
        <taxon>Bacillati</taxon>
        <taxon>Bacillota</taxon>
        <taxon>Erysipelotrichia</taxon>
        <taxon>Erysipelotrichales</taxon>
        <taxon>Coprobacillaceae</taxon>
        <taxon>Longibaculum</taxon>
    </lineage>
</organism>
<evidence type="ECO:0000259" key="1">
    <source>
        <dbReference type="Pfam" id="PF14261"/>
    </source>
</evidence>
<gene>
    <name evidence="2" type="ORF">EDD60_1321</name>
</gene>
<dbReference type="InterPro" id="IPR025587">
    <property type="entry name" value="DUF4351"/>
</dbReference>
<protein>
    <submittedName>
        <fullName evidence="2">Uncharacterized protein DUF4351</fullName>
    </submittedName>
</protein>
<name>A0A4R3YH50_9FIRM</name>
<evidence type="ECO:0000313" key="3">
    <source>
        <dbReference type="Proteomes" id="UP000295515"/>
    </source>
</evidence>
<dbReference type="Proteomes" id="UP000295515">
    <property type="component" value="Unassembled WGS sequence"/>
</dbReference>
<reference evidence="2 3" key="1">
    <citation type="submission" date="2019-03" db="EMBL/GenBank/DDBJ databases">
        <title>Genomic Encyclopedia of Type Strains, Phase IV (KMG-IV): sequencing the most valuable type-strain genomes for metagenomic binning, comparative biology and taxonomic classification.</title>
        <authorList>
            <person name="Goeker M."/>
        </authorList>
    </citation>
    <scope>NUCLEOTIDE SEQUENCE [LARGE SCALE GENOMIC DNA]</scope>
    <source>
        <strain evidence="2 3">DSM 29487</strain>
    </source>
</reference>
<dbReference type="Pfam" id="PF14261">
    <property type="entry name" value="DUF4351"/>
    <property type="match status" value="1"/>
</dbReference>
<accession>A0A4R3YH50</accession>
<evidence type="ECO:0000313" key="2">
    <source>
        <dbReference type="EMBL" id="TCV91371.1"/>
    </source>
</evidence>
<dbReference type="EMBL" id="SMCQ01000032">
    <property type="protein sequence ID" value="TCV91371.1"/>
    <property type="molecule type" value="Genomic_DNA"/>
</dbReference>
<keyword evidence="3" id="KW-1185">Reference proteome</keyword>
<comment type="caution">
    <text evidence="2">The sequence shown here is derived from an EMBL/GenBank/DDBJ whole genome shotgun (WGS) entry which is preliminary data.</text>
</comment>
<proteinExistence type="predicted"/>
<dbReference type="AlphaFoldDB" id="A0A4R3YH50"/>
<sequence>MCQVLEEFKLESEMRGLEKGRSLGLKQGLDQGVKQGKIQTIVNVIKSKFGFVSKELIMKIEESSDDKIDALTIKIIDAKSEEELMKVLS</sequence>
<feature type="domain" description="DUF4351" evidence="1">
    <location>
        <begin position="31"/>
        <end position="86"/>
    </location>
</feature>